<organism evidence="2 3">
    <name type="scientific">Devosia litorisediminis</name>
    <dbReference type="NCBI Taxonomy" id="2829817"/>
    <lineage>
        <taxon>Bacteria</taxon>
        <taxon>Pseudomonadati</taxon>
        <taxon>Pseudomonadota</taxon>
        <taxon>Alphaproteobacteria</taxon>
        <taxon>Hyphomicrobiales</taxon>
        <taxon>Devosiaceae</taxon>
        <taxon>Devosia</taxon>
    </lineage>
</organism>
<dbReference type="Gene3D" id="1.20.5.340">
    <property type="match status" value="1"/>
</dbReference>
<feature type="compositionally biased region" description="Basic and acidic residues" evidence="1">
    <location>
        <begin position="75"/>
        <end position="93"/>
    </location>
</feature>
<reference evidence="2" key="1">
    <citation type="submission" date="2021-04" db="EMBL/GenBank/DDBJ databases">
        <title>Devosia litorisediminis sp. nov., isolated from a sand dune.</title>
        <authorList>
            <person name="Park S."/>
            <person name="Yoon J.-H."/>
        </authorList>
    </citation>
    <scope>NUCLEOTIDE SEQUENCE</scope>
    <source>
        <strain evidence="2">BSSL-BM10</strain>
    </source>
</reference>
<feature type="region of interest" description="Disordered" evidence="1">
    <location>
        <begin position="1"/>
        <end position="94"/>
    </location>
</feature>
<feature type="compositionally biased region" description="Basic and acidic residues" evidence="1">
    <location>
        <begin position="1"/>
        <end position="11"/>
    </location>
</feature>
<evidence type="ECO:0000256" key="1">
    <source>
        <dbReference type="SAM" id="MobiDB-lite"/>
    </source>
</evidence>
<dbReference type="AlphaFoldDB" id="A0A942EE49"/>
<accession>A0A942EE49</accession>
<gene>
    <name evidence="2" type="ORF">KD146_16445</name>
</gene>
<name>A0A942EE49_9HYPH</name>
<evidence type="ECO:0000313" key="3">
    <source>
        <dbReference type="Proteomes" id="UP000678281"/>
    </source>
</evidence>
<sequence>MADSKDPKANEARPGAVKPPVLDLKARAVGAEANKPEPSKSDAGATSAASAAGASKPAGANAPGTGATGSSASADRPKPGDKSTEKPRSKAVVEESSGFGFGAALVGGLLGLGAAYGLAYAGLWPTPPAPVAVADPRLADFGKAIPELETVTQTTQSELATLNQRIAALEQAEPAVAPEAAAPLDLGGVQSDIAALSARVDSLAEAPATAANSGAVDALRGDFTALGGRIDELAARVGTAEASLRTLEGTVSETSATLAKQPGDIGAVLQLPLILSGLETAFATGRPYETELATLRAAAPKADIPTLIANQAAQGLTRPDVIAREFDAVLPAILAGRPSDPDAQWQDGALDWLAGAIALRPTGEIDGDTPDAITSRLIGAVERRDFASAQSLLESLPPAMQAAAGDVPALIAEQAQAEAFLQSLRNSALSGEVAQ</sequence>
<proteinExistence type="predicted"/>
<comment type="caution">
    <text evidence="2">The sequence shown here is derived from an EMBL/GenBank/DDBJ whole genome shotgun (WGS) entry which is preliminary data.</text>
</comment>
<evidence type="ECO:0000313" key="2">
    <source>
        <dbReference type="EMBL" id="MBS3850290.1"/>
    </source>
</evidence>
<dbReference type="Proteomes" id="UP000678281">
    <property type="component" value="Unassembled WGS sequence"/>
</dbReference>
<dbReference type="RefSeq" id="WP_212659916.1">
    <property type="nucleotide sequence ID" value="NZ_JAGXTP010000003.1"/>
</dbReference>
<feature type="compositionally biased region" description="Low complexity" evidence="1">
    <location>
        <begin position="41"/>
        <end position="74"/>
    </location>
</feature>
<protein>
    <recommendedName>
        <fullName evidence="4">Phage tail protein</fullName>
    </recommendedName>
</protein>
<evidence type="ECO:0008006" key="4">
    <source>
        <dbReference type="Google" id="ProtNLM"/>
    </source>
</evidence>
<dbReference type="EMBL" id="JAGXTP010000003">
    <property type="protein sequence ID" value="MBS3850290.1"/>
    <property type="molecule type" value="Genomic_DNA"/>
</dbReference>
<keyword evidence="3" id="KW-1185">Reference proteome</keyword>